<gene>
    <name evidence="2" type="ORF">EHS24_005422</name>
</gene>
<comment type="caution">
    <text evidence="2">The sequence shown here is derived from an EMBL/GenBank/DDBJ whole genome shotgun (WGS) entry which is preliminary data.</text>
</comment>
<dbReference type="EMBL" id="RSCE01000022">
    <property type="protein sequence ID" value="RSH76674.1"/>
    <property type="molecule type" value="Genomic_DNA"/>
</dbReference>
<dbReference type="GeneID" id="39589965"/>
<protein>
    <submittedName>
        <fullName evidence="2">Uncharacterized protein</fullName>
    </submittedName>
</protein>
<dbReference type="RefSeq" id="XP_028471821.1">
    <property type="nucleotide sequence ID" value="XM_028620946.1"/>
</dbReference>
<reference evidence="2 3" key="1">
    <citation type="submission" date="2018-11" db="EMBL/GenBank/DDBJ databases">
        <title>Genome sequence of Apiotrichum porosum DSM 27194.</title>
        <authorList>
            <person name="Aliyu H."/>
            <person name="Gorte O."/>
            <person name="Ochsenreither K."/>
        </authorList>
    </citation>
    <scope>NUCLEOTIDE SEQUENCE [LARGE SCALE GENOMIC DNA]</scope>
    <source>
        <strain evidence="2 3">DSM 27194</strain>
    </source>
</reference>
<dbReference type="AlphaFoldDB" id="A0A427XD80"/>
<evidence type="ECO:0000256" key="1">
    <source>
        <dbReference type="SAM" id="MobiDB-lite"/>
    </source>
</evidence>
<proteinExistence type="predicted"/>
<organism evidence="2 3">
    <name type="scientific">Apiotrichum porosum</name>
    <dbReference type="NCBI Taxonomy" id="105984"/>
    <lineage>
        <taxon>Eukaryota</taxon>
        <taxon>Fungi</taxon>
        <taxon>Dikarya</taxon>
        <taxon>Basidiomycota</taxon>
        <taxon>Agaricomycotina</taxon>
        <taxon>Tremellomycetes</taxon>
        <taxon>Trichosporonales</taxon>
        <taxon>Trichosporonaceae</taxon>
        <taxon>Apiotrichum</taxon>
    </lineage>
</organism>
<feature type="compositionally biased region" description="Polar residues" evidence="1">
    <location>
        <begin position="10"/>
        <end position="49"/>
    </location>
</feature>
<evidence type="ECO:0000313" key="2">
    <source>
        <dbReference type="EMBL" id="RSH76674.1"/>
    </source>
</evidence>
<feature type="region of interest" description="Disordered" evidence="1">
    <location>
        <begin position="1"/>
        <end position="49"/>
    </location>
</feature>
<sequence length="325" mass="35331">MAHPPDQGRATPTTEPRGSSSRLVPTVSDATTSLPLPPDNTVTRSGDTTAGSTLPVVLDDELQLILHSATNVYPQRLRPGSDSSGPIWLAYARVTRRDPAIRYLEDRQSTQSRRVGKFSEPTAEMERAAAALFPGTTAPVFCGIWFHSVPSASSPLSACQAEQDVERCLVSMVSPSLNVARGGVRSSIPSKSLKPAPHLDQLNPIHPALDDLKIKATALIKDGVRLMAHDDDGSLPSECAIAHPSPPKILIHQTSPRWLKTSASARRILDLHAPKTDPMPSPNHNSQLFKAQYIKGMVKQLLPEQNKPLFSYPCSNCTFYSRDAR</sequence>
<keyword evidence="3" id="KW-1185">Reference proteome</keyword>
<dbReference type="Proteomes" id="UP000279236">
    <property type="component" value="Unassembled WGS sequence"/>
</dbReference>
<name>A0A427XD80_9TREE</name>
<evidence type="ECO:0000313" key="3">
    <source>
        <dbReference type="Proteomes" id="UP000279236"/>
    </source>
</evidence>
<accession>A0A427XD80</accession>